<dbReference type="GO" id="GO:0016829">
    <property type="term" value="F:lyase activity"/>
    <property type="evidence" value="ECO:0007669"/>
    <property type="project" value="UniProtKB-KW"/>
</dbReference>
<dbReference type="PANTHER" id="PTHR40596">
    <property type="entry name" value="CITRATE LYASE ALPHA CHAIN"/>
    <property type="match status" value="1"/>
</dbReference>
<comment type="catalytic activity">
    <reaction evidence="1">
        <text>citrate + acetyl-CoA = (3S)-citryl-CoA + acetate</text>
        <dbReference type="Rhea" id="RHEA:19405"/>
        <dbReference type="ChEBI" id="CHEBI:16947"/>
        <dbReference type="ChEBI" id="CHEBI:30089"/>
        <dbReference type="ChEBI" id="CHEBI:57288"/>
        <dbReference type="ChEBI" id="CHEBI:57321"/>
        <dbReference type="EC" id="2.8.3.10"/>
    </reaction>
</comment>
<comment type="caution">
    <text evidence="2">The sequence shown here is derived from an EMBL/GenBank/DDBJ whole genome shotgun (WGS) entry which is preliminary data.</text>
</comment>
<proteinExistence type="predicted"/>
<dbReference type="SUPFAM" id="SSF100950">
    <property type="entry name" value="NagB/RpiA/CoA transferase-like"/>
    <property type="match status" value="2"/>
</dbReference>
<dbReference type="NCBIfam" id="TIGR01584">
    <property type="entry name" value="citF"/>
    <property type="match status" value="1"/>
</dbReference>
<keyword evidence="1" id="KW-0963">Cytoplasm</keyword>
<keyword evidence="1 2" id="KW-0456">Lyase</keyword>
<dbReference type="EMBL" id="JBIYDN010000040">
    <property type="protein sequence ID" value="MFK4447898.1"/>
    <property type="molecule type" value="Genomic_DNA"/>
</dbReference>
<sequence length="514" mass="53747">MRNALGRELPDYIDGFGDLHAYGQLTVASLPDKTALPIPSADDNCSKLVPDLRTALKICSVRDGATLSFHHHLRNGDHVMNMVLQEAARMGLRDLRIAPSSIFPVHEPLVRLIEAGVVRTIHTGYVSGPVADSITRGLLAGPAILQTHGGRARAIEAGELPIDVAFIAAPTADDYGNINGVSGPNACGTLGYAMVDARFAKRVVAVTDNLVSYPACPVDITQEWVDLVVKVESIGEASRIVSGTTRITDDFVGLAIAATAAKVIEAAGFIENGFSFQTGAGGISLAVAGFVKNAMQRKGVTGSFASGGVTAQIVEMLEQGLFQTVFDVQCFDLRAVGSYRANRAHQAMSASMYASPAQRGAVVNRLDAMILGAAEVDMQFNVNVTTTANGRLIGGSGGHSDTAAGSKLAIVTTRLTAGTHAKIVESVSTVTTPGASIDVVVTEAGVAVNPLRAELAGRLSAAGIALVPIARLYDLAREASVAGQILKPRDSSTRVVALQQYRDGSIIDVIRAIR</sequence>
<comment type="catalytic activity">
    <reaction evidence="1">
        <text>citrate = oxaloacetate + acetate</text>
        <dbReference type="Rhea" id="RHEA:10760"/>
        <dbReference type="ChEBI" id="CHEBI:16452"/>
        <dbReference type="ChEBI" id="CHEBI:16947"/>
        <dbReference type="ChEBI" id="CHEBI:30089"/>
        <dbReference type="EC" id="4.1.3.6"/>
    </reaction>
</comment>
<accession>A0ABW8MVZ1</accession>
<dbReference type="Gene3D" id="3.40.1080.10">
    <property type="entry name" value="Glutaconate Coenzyme A-transferase"/>
    <property type="match status" value="2"/>
</dbReference>
<evidence type="ECO:0000313" key="2">
    <source>
        <dbReference type="EMBL" id="MFK4447898.1"/>
    </source>
</evidence>
<dbReference type="Pfam" id="PF04223">
    <property type="entry name" value="CitF"/>
    <property type="match status" value="1"/>
</dbReference>
<gene>
    <name evidence="2" type="ORF">ABH943_007937</name>
</gene>
<dbReference type="EC" id="4.1.3.6" evidence="1"/>
<dbReference type="PIRSF" id="PIRSF009451">
    <property type="entry name" value="Citrt_lyas_alpha"/>
    <property type="match status" value="1"/>
</dbReference>
<dbReference type="InterPro" id="IPR006472">
    <property type="entry name" value="Citrate_lyase_asu"/>
</dbReference>
<protein>
    <recommendedName>
        <fullName evidence="1">Citrate lyase alpha chain</fullName>
        <shortName evidence="1">Citrase alpha chain</shortName>
        <ecNumber evidence="1">2.8.3.10</ecNumber>
        <ecNumber evidence="1">4.1.3.6</ecNumber>
    </recommendedName>
    <alternativeName>
        <fullName evidence="1">Citrate (pro-3S)-lyase alpha chain</fullName>
    </alternativeName>
    <alternativeName>
        <fullName evidence="1">Citrate CoA-transferase subunit</fullName>
    </alternativeName>
</protein>
<dbReference type="GO" id="GO:0008814">
    <property type="term" value="F:citrate CoA-transferase activity"/>
    <property type="evidence" value="ECO:0007669"/>
    <property type="project" value="UniProtKB-EC"/>
</dbReference>
<organism evidence="2 3">
    <name type="scientific">Caballeronia udeis</name>
    <dbReference type="NCBI Taxonomy" id="1232866"/>
    <lineage>
        <taxon>Bacteria</taxon>
        <taxon>Pseudomonadati</taxon>
        <taxon>Pseudomonadota</taxon>
        <taxon>Betaproteobacteria</taxon>
        <taxon>Burkholderiales</taxon>
        <taxon>Burkholderiaceae</taxon>
        <taxon>Caballeronia</taxon>
    </lineage>
</organism>
<keyword evidence="1 2" id="KW-0808">Transferase</keyword>
<evidence type="ECO:0000256" key="1">
    <source>
        <dbReference type="PIRNR" id="PIRNR009451"/>
    </source>
</evidence>
<dbReference type="PANTHER" id="PTHR40596:SF1">
    <property type="entry name" value="CITRATE LYASE ALPHA CHAIN"/>
    <property type="match status" value="1"/>
</dbReference>
<comment type="subcellular location">
    <subcellularLocation>
        <location evidence="1">Cytoplasm</location>
    </subcellularLocation>
</comment>
<name>A0ABW8MVZ1_9BURK</name>
<dbReference type="RefSeq" id="WP_404613813.1">
    <property type="nucleotide sequence ID" value="NZ_JBIYDN010000040.1"/>
</dbReference>
<dbReference type="EC" id="2.8.3.10" evidence="1"/>
<evidence type="ECO:0000313" key="3">
    <source>
        <dbReference type="Proteomes" id="UP001620514"/>
    </source>
</evidence>
<reference evidence="2 3" key="1">
    <citation type="submission" date="2024-10" db="EMBL/GenBank/DDBJ databases">
        <authorList>
            <person name="Deangelis K."/>
            <person name="Huntemann M."/>
            <person name="Clum A."/>
            <person name="Wang J."/>
            <person name="Palaniappan K."/>
            <person name="Ritter S."/>
            <person name="Chen I.-M."/>
            <person name="Stamatis D."/>
            <person name="Reddy T."/>
            <person name="O'Malley R."/>
            <person name="Daum C."/>
            <person name="Ng V."/>
            <person name="Ivanova N."/>
            <person name="Kyrpides N."/>
            <person name="Woyke T."/>
        </authorList>
    </citation>
    <scope>NUCLEOTIDE SEQUENCE [LARGE SCALE GENOMIC DNA]</scope>
    <source>
        <strain evidence="2 3">GAS97</strain>
    </source>
</reference>
<keyword evidence="3" id="KW-1185">Reference proteome</keyword>
<dbReference type="InterPro" id="IPR037171">
    <property type="entry name" value="NagB/RpiA_transferase-like"/>
</dbReference>
<dbReference type="Proteomes" id="UP001620514">
    <property type="component" value="Unassembled WGS sequence"/>
</dbReference>
<reference evidence="2 3" key="2">
    <citation type="submission" date="2024-11" db="EMBL/GenBank/DDBJ databases">
        <title>Using genomics to understand microbial adaptation to soil warming.</title>
        <authorList>
            <person name="Deangelis K.M. PhD."/>
        </authorList>
    </citation>
    <scope>NUCLEOTIDE SEQUENCE [LARGE SCALE GENOMIC DNA]</scope>
    <source>
        <strain evidence="2 3">GAS97</strain>
    </source>
</reference>